<reference evidence="1 2" key="1">
    <citation type="submission" date="2019-10" db="EMBL/GenBank/DDBJ databases">
        <title>Streptomyces smaragdinus sp. nov. and Streptomyces fabii sp. nov., isolated from the gut of fungus growing-termite Macrotermes natalensis.</title>
        <authorList>
            <person name="Schwitalla J."/>
            <person name="Benndorf R."/>
            <person name="Martin K."/>
            <person name="De Beer W."/>
            <person name="Kaster A.-K."/>
            <person name="Vollmers J."/>
            <person name="Poulsen M."/>
            <person name="Beemelmanns C."/>
        </authorList>
    </citation>
    <scope>NUCLEOTIDE SEQUENCE [LARGE SCALE GENOMIC DNA]</scope>
    <source>
        <strain evidence="1 2">RB5</strain>
    </source>
</reference>
<dbReference type="AlphaFoldDB" id="A0A7K0CGL6"/>
<evidence type="ECO:0000313" key="2">
    <source>
        <dbReference type="Proteomes" id="UP000466345"/>
    </source>
</evidence>
<dbReference type="Gene3D" id="4.10.220.110">
    <property type="match status" value="1"/>
</dbReference>
<protein>
    <submittedName>
        <fullName evidence="1">Uncharacterized protein</fullName>
    </submittedName>
</protein>
<dbReference type="Gene3D" id="3.55.50.10">
    <property type="entry name" value="Baseplate protein-like domains"/>
    <property type="match status" value="1"/>
</dbReference>
<evidence type="ECO:0000313" key="1">
    <source>
        <dbReference type="EMBL" id="MQY12619.1"/>
    </source>
</evidence>
<organism evidence="1 2">
    <name type="scientific">Streptomyces smaragdinus</name>
    <dbReference type="NCBI Taxonomy" id="2585196"/>
    <lineage>
        <taxon>Bacteria</taxon>
        <taxon>Bacillati</taxon>
        <taxon>Actinomycetota</taxon>
        <taxon>Actinomycetes</taxon>
        <taxon>Kitasatosporales</taxon>
        <taxon>Streptomycetaceae</taxon>
        <taxon>Streptomyces</taxon>
    </lineage>
</organism>
<dbReference type="Gene3D" id="2.30.110.50">
    <property type="match status" value="1"/>
</dbReference>
<comment type="caution">
    <text evidence="1">The sequence shown here is derived from an EMBL/GenBank/DDBJ whole genome shotgun (WGS) entry which is preliminary data.</text>
</comment>
<dbReference type="EMBL" id="WEGJ01000007">
    <property type="protein sequence ID" value="MQY12619.1"/>
    <property type="molecule type" value="Genomic_DNA"/>
</dbReference>
<dbReference type="Pfam" id="PF05954">
    <property type="entry name" value="Phage_GPD"/>
    <property type="match status" value="1"/>
</dbReference>
<accession>A0A7K0CGL6</accession>
<dbReference type="OrthoDB" id="4070623at2"/>
<dbReference type="Proteomes" id="UP000466345">
    <property type="component" value="Unassembled WGS sequence"/>
</dbReference>
<dbReference type="RefSeq" id="WP_153452221.1">
    <property type="nucleotide sequence ID" value="NZ_WEGJ01000007.1"/>
</dbReference>
<dbReference type="SUPFAM" id="SSF69279">
    <property type="entry name" value="Phage tail proteins"/>
    <property type="match status" value="1"/>
</dbReference>
<gene>
    <name evidence="1" type="ORF">SRB5_27550</name>
</gene>
<proteinExistence type="predicted"/>
<sequence length="362" mass="39698">MTETSPAVAAPVFRVRDRLQPDLARDCVRLEIAEGTEGLRTMSLHLVATDSAATGPPHRMRHLDGREVDLGSGIQVSLGPDDRQRHVFDGTVSAVEAEFRDGSAPVVILYAEDRLMRLRMTRRMRTYRDTTDEQIARDIARAHGLEADVAAAGETYDVVQQFNQSDLAFLRERARLVRAELWCTGGTLHFRTRDQREGTKVVAVQGNHLLSARIGADLAHQRSSVTVTGYDADTQRVIDERAGPEVLDAEISGGRTGARLVRDALACDAAAYRVREAALTTAEARSYARAEMLRRGRRFVTMSGVLRGNADVVVGGRLELSDVGAPFDGGGYYVTHVRHTFDQVAGFRTGVQAERATVNEVA</sequence>
<name>A0A7K0CGL6_9ACTN</name>
<keyword evidence="2" id="KW-1185">Reference proteome</keyword>